<name>A0ABS5KUB9_9ACTN</name>
<dbReference type="Gene3D" id="3.90.280.10">
    <property type="entry name" value="PEBP-like"/>
    <property type="match status" value="1"/>
</dbReference>
<accession>A0ABS5KUB9</accession>
<dbReference type="InterPro" id="IPR005247">
    <property type="entry name" value="YbhB_YbcL/LppC-like"/>
</dbReference>
<comment type="similarity">
    <text evidence="1">Belongs to the UPF0098 family.</text>
</comment>
<dbReference type="PANTHER" id="PTHR30289">
    <property type="entry name" value="UNCHARACTERIZED PROTEIN YBCL-RELATED"/>
    <property type="match status" value="1"/>
</dbReference>
<keyword evidence="3" id="KW-1185">Reference proteome</keyword>
<dbReference type="Pfam" id="PF01161">
    <property type="entry name" value="PBP"/>
    <property type="match status" value="1"/>
</dbReference>
<organism evidence="2 3">
    <name type="scientific">Catenulispora pinistramenti</name>
    <dbReference type="NCBI Taxonomy" id="2705254"/>
    <lineage>
        <taxon>Bacteria</taxon>
        <taxon>Bacillati</taxon>
        <taxon>Actinomycetota</taxon>
        <taxon>Actinomycetes</taxon>
        <taxon>Catenulisporales</taxon>
        <taxon>Catenulisporaceae</taxon>
        <taxon>Catenulispora</taxon>
    </lineage>
</organism>
<dbReference type="SUPFAM" id="SSF49777">
    <property type="entry name" value="PEBP-like"/>
    <property type="match status" value="1"/>
</dbReference>
<evidence type="ECO:0000313" key="2">
    <source>
        <dbReference type="EMBL" id="MBS2549599.1"/>
    </source>
</evidence>
<dbReference type="NCBIfam" id="TIGR00481">
    <property type="entry name" value="YbhB/YbcL family Raf kinase inhibitor-like protein"/>
    <property type="match status" value="1"/>
</dbReference>
<dbReference type="GO" id="GO:0004860">
    <property type="term" value="F:protein kinase inhibitor activity"/>
    <property type="evidence" value="ECO:0007669"/>
    <property type="project" value="UniProtKB-KW"/>
</dbReference>
<evidence type="ECO:0000256" key="1">
    <source>
        <dbReference type="ARBA" id="ARBA00007120"/>
    </source>
</evidence>
<evidence type="ECO:0000313" key="3">
    <source>
        <dbReference type="Proteomes" id="UP000730482"/>
    </source>
</evidence>
<dbReference type="InterPro" id="IPR008914">
    <property type="entry name" value="PEBP"/>
</dbReference>
<comment type="caution">
    <text evidence="2">The sequence shown here is derived from an EMBL/GenBank/DDBJ whole genome shotgun (WGS) entry which is preliminary data.</text>
</comment>
<dbReference type="EMBL" id="JAAFYZ010000077">
    <property type="protein sequence ID" value="MBS2549599.1"/>
    <property type="molecule type" value="Genomic_DNA"/>
</dbReference>
<dbReference type="PANTHER" id="PTHR30289:SF1">
    <property type="entry name" value="PEBP (PHOSPHATIDYLETHANOLAMINE-BINDING PROTEIN) FAMILY PROTEIN"/>
    <property type="match status" value="1"/>
</dbReference>
<dbReference type="RefSeq" id="WP_212011159.1">
    <property type="nucleotide sequence ID" value="NZ_JAAFYZ010000077.1"/>
</dbReference>
<dbReference type="InterPro" id="IPR036610">
    <property type="entry name" value="PEBP-like_sf"/>
</dbReference>
<keyword evidence="2" id="KW-0649">Protein kinase inhibitor</keyword>
<reference evidence="2 3" key="1">
    <citation type="submission" date="2020-02" db="EMBL/GenBank/DDBJ databases">
        <title>Acidophilic actinobacteria isolated from forest soil.</title>
        <authorList>
            <person name="Golinska P."/>
        </authorList>
    </citation>
    <scope>NUCLEOTIDE SEQUENCE [LARGE SCALE GENOMIC DNA]</scope>
    <source>
        <strain evidence="2 3">NL8</strain>
    </source>
</reference>
<gene>
    <name evidence="2" type="ORF">KGQ19_22300</name>
</gene>
<sequence>MRVSSPYDTSEKVPSFAVASSEFKAGERLAPEHGSAIFEVPGGREISPQLSWGPVPEGTKSIAVTMFDPDAPIPSGFWHWGLADLPADTTELPAGVGVGDDALPGSAFHVPNEIGMHQYVGFGPPPGTGRHRYFFAVHALDVESVRDLGVTPDTTPAVLHFMMRGHELGRGVLQGWASADE</sequence>
<dbReference type="Proteomes" id="UP000730482">
    <property type="component" value="Unassembled WGS sequence"/>
</dbReference>
<dbReference type="CDD" id="cd00865">
    <property type="entry name" value="PEBP_bact_arch"/>
    <property type="match status" value="1"/>
</dbReference>
<proteinExistence type="inferred from homology"/>
<protein>
    <submittedName>
        <fullName evidence="2">YbhB/YbcL family Raf kinase inhibitor-like protein</fullName>
    </submittedName>
</protein>